<name>A0A4Y2G037_ARAVE</name>
<accession>A0A4Y2G037</accession>
<sequence>MGHSPLGHSTFFGTQHAKPLHQCEKPMIIGVDRGRVWKFNVIVFPFSHKSEMQSFKVGESSFQKVKNHPCGGRGMWARANFGEIKAGILFEGARRSRVETGSAFWSLRE</sequence>
<proteinExistence type="predicted"/>
<keyword evidence="2" id="KW-1185">Reference proteome</keyword>
<evidence type="ECO:0000313" key="2">
    <source>
        <dbReference type="Proteomes" id="UP000499080"/>
    </source>
</evidence>
<comment type="caution">
    <text evidence="1">The sequence shown here is derived from an EMBL/GenBank/DDBJ whole genome shotgun (WGS) entry which is preliminary data.</text>
</comment>
<gene>
    <name evidence="1" type="ORF">AVEN_124889_1</name>
</gene>
<reference evidence="1 2" key="1">
    <citation type="journal article" date="2019" name="Sci. Rep.">
        <title>Orb-weaving spider Araneus ventricosus genome elucidates the spidroin gene catalogue.</title>
        <authorList>
            <person name="Kono N."/>
            <person name="Nakamura H."/>
            <person name="Ohtoshi R."/>
            <person name="Moran D.A.P."/>
            <person name="Shinohara A."/>
            <person name="Yoshida Y."/>
            <person name="Fujiwara M."/>
            <person name="Mori M."/>
            <person name="Tomita M."/>
            <person name="Arakawa K."/>
        </authorList>
    </citation>
    <scope>NUCLEOTIDE SEQUENCE [LARGE SCALE GENOMIC DNA]</scope>
</reference>
<dbReference type="AlphaFoldDB" id="A0A4Y2G037"/>
<evidence type="ECO:0000313" key="1">
    <source>
        <dbReference type="EMBL" id="GBM46009.1"/>
    </source>
</evidence>
<protein>
    <submittedName>
        <fullName evidence="1">Uncharacterized protein</fullName>
    </submittedName>
</protein>
<dbReference type="EMBL" id="BGPR01001120">
    <property type="protein sequence ID" value="GBM46009.1"/>
    <property type="molecule type" value="Genomic_DNA"/>
</dbReference>
<organism evidence="1 2">
    <name type="scientific">Araneus ventricosus</name>
    <name type="common">Orbweaver spider</name>
    <name type="synonym">Epeira ventricosa</name>
    <dbReference type="NCBI Taxonomy" id="182803"/>
    <lineage>
        <taxon>Eukaryota</taxon>
        <taxon>Metazoa</taxon>
        <taxon>Ecdysozoa</taxon>
        <taxon>Arthropoda</taxon>
        <taxon>Chelicerata</taxon>
        <taxon>Arachnida</taxon>
        <taxon>Araneae</taxon>
        <taxon>Araneomorphae</taxon>
        <taxon>Entelegynae</taxon>
        <taxon>Araneoidea</taxon>
        <taxon>Araneidae</taxon>
        <taxon>Araneus</taxon>
    </lineage>
</organism>
<dbReference type="Proteomes" id="UP000499080">
    <property type="component" value="Unassembled WGS sequence"/>
</dbReference>